<dbReference type="KEGG" id="vg:28800287"/>
<feature type="region of interest" description="Disordered" evidence="1">
    <location>
        <begin position="1"/>
        <end position="30"/>
    </location>
</feature>
<dbReference type="RefSeq" id="YP_009274071.1">
    <property type="nucleotide sequence ID" value="NC_030913.1"/>
</dbReference>
<keyword evidence="3" id="KW-1185">Reference proteome</keyword>
<gene>
    <name evidence="2" type="primary">32</name>
    <name evidence="2" type="ORF">WIZARD_32</name>
</gene>
<organism evidence="2 3">
    <name type="scientific">Gordonia phage Wizard</name>
    <dbReference type="NCBI Taxonomy" id="1838083"/>
    <lineage>
        <taxon>Viruses</taxon>
        <taxon>Duplodnaviria</taxon>
        <taxon>Heunggongvirae</taxon>
        <taxon>Uroviricota</taxon>
        <taxon>Caudoviricetes</taxon>
        <taxon>Stackebrandtviridae</taxon>
        <taxon>Frickvirinae</taxon>
        <taxon>Wizardvirus</taxon>
        <taxon>Wizardvirus wizard</taxon>
    </lineage>
</organism>
<dbReference type="GeneID" id="28800287"/>
<feature type="region of interest" description="Disordered" evidence="1">
    <location>
        <begin position="128"/>
        <end position="147"/>
    </location>
</feature>
<proteinExistence type="predicted"/>
<feature type="compositionally biased region" description="Basic residues" evidence="1">
    <location>
        <begin position="1"/>
        <end position="14"/>
    </location>
</feature>
<dbReference type="Proteomes" id="UP000204215">
    <property type="component" value="Segment"/>
</dbReference>
<dbReference type="Pfam" id="PF10910">
    <property type="entry name" value="Phage_gene29"/>
    <property type="match status" value="1"/>
</dbReference>
<accession>A0A166Y257</accession>
<evidence type="ECO:0000313" key="2">
    <source>
        <dbReference type="EMBL" id="ANA85338.1"/>
    </source>
</evidence>
<evidence type="ECO:0008006" key="4">
    <source>
        <dbReference type="Google" id="ProtNLM"/>
    </source>
</evidence>
<sequence length="182" mass="20307">MGRRSKNRPPKKRQSPIAVPDFPTVDNCDPDDPDQFAVWALVGLPGQNGAPLPLPVTILRLVSRRLWNLGFRYHPELRTLKYRKPQTDNPNWLFSPGEWVPMDAPDDPADELSPEARELLDLVARQKAAKEQAKTPAPVIPNEDGKVPYVRKDKTTVMVTPAQAARYAAAKRDLRKATGGAQ</sequence>
<dbReference type="EMBL" id="KU998234">
    <property type="protein sequence ID" value="ANA85338.1"/>
    <property type="molecule type" value="Genomic_DNA"/>
</dbReference>
<evidence type="ECO:0000313" key="3">
    <source>
        <dbReference type="Proteomes" id="UP000204215"/>
    </source>
</evidence>
<dbReference type="InterPro" id="IPR021226">
    <property type="entry name" value="Phage_gene29"/>
</dbReference>
<protein>
    <recommendedName>
        <fullName evidence="4">Minor tail protein</fullName>
    </recommendedName>
</protein>
<dbReference type="OrthoDB" id="11729at10239"/>
<evidence type="ECO:0000256" key="1">
    <source>
        <dbReference type="SAM" id="MobiDB-lite"/>
    </source>
</evidence>
<reference evidence="2 3" key="1">
    <citation type="submission" date="2016-03" db="EMBL/GenBank/DDBJ databases">
        <authorList>
            <person name="Montgomery M.T."/>
            <person name="Guerrero C.A."/>
            <person name="Mavrich T.N."/>
            <person name="Pope W.H."/>
            <person name="Garlena R.A."/>
            <person name="Russell D.A."/>
            <person name="Jacobs-Sera D."/>
            <person name="Hendrix R.W."/>
            <person name="Hatfull G.F."/>
        </authorList>
    </citation>
    <scope>NUCLEOTIDE SEQUENCE [LARGE SCALE GENOMIC DNA]</scope>
</reference>
<name>A0A166Y257_9CAUD</name>